<reference evidence="6 7" key="1">
    <citation type="submission" date="2021-03" db="EMBL/GenBank/DDBJ databases">
        <title>Fibrella sp. HMF5036 genome sequencing and assembly.</title>
        <authorList>
            <person name="Kang H."/>
            <person name="Kim H."/>
            <person name="Bae S."/>
            <person name="Joh K."/>
        </authorList>
    </citation>
    <scope>NUCLEOTIDE SEQUENCE [LARGE SCALE GENOMIC DNA]</scope>
    <source>
        <strain evidence="6 7">HMF5036</strain>
    </source>
</reference>
<dbReference type="Gene3D" id="1.10.357.10">
    <property type="entry name" value="Tetracycline Repressor, domain 2"/>
    <property type="match status" value="1"/>
</dbReference>
<evidence type="ECO:0000313" key="6">
    <source>
        <dbReference type="EMBL" id="MBO0934336.1"/>
    </source>
</evidence>
<dbReference type="GO" id="GO:0003700">
    <property type="term" value="F:DNA-binding transcription factor activity"/>
    <property type="evidence" value="ECO:0007669"/>
    <property type="project" value="TreeGrafter"/>
</dbReference>
<dbReference type="PANTHER" id="PTHR30055">
    <property type="entry name" value="HTH-TYPE TRANSCRIPTIONAL REGULATOR RUTR"/>
    <property type="match status" value="1"/>
</dbReference>
<keyword evidence="7" id="KW-1185">Reference proteome</keyword>
<evidence type="ECO:0000256" key="1">
    <source>
        <dbReference type="ARBA" id="ARBA00023015"/>
    </source>
</evidence>
<evidence type="ECO:0000256" key="3">
    <source>
        <dbReference type="ARBA" id="ARBA00023163"/>
    </source>
</evidence>
<name>A0A939G9K8_9BACT</name>
<dbReference type="InterPro" id="IPR036271">
    <property type="entry name" value="Tet_transcr_reg_TetR-rel_C_sf"/>
</dbReference>
<dbReference type="SUPFAM" id="SSF46689">
    <property type="entry name" value="Homeodomain-like"/>
    <property type="match status" value="1"/>
</dbReference>
<dbReference type="RefSeq" id="WP_207338301.1">
    <property type="nucleotide sequence ID" value="NZ_JAFMYU010000030.1"/>
</dbReference>
<dbReference type="PRINTS" id="PR00455">
    <property type="entry name" value="HTHTETR"/>
</dbReference>
<proteinExistence type="predicted"/>
<dbReference type="EMBL" id="JAFMYU010000030">
    <property type="protein sequence ID" value="MBO0934336.1"/>
    <property type="molecule type" value="Genomic_DNA"/>
</dbReference>
<accession>A0A939G9K8</accession>
<dbReference type="InterPro" id="IPR009057">
    <property type="entry name" value="Homeodomain-like_sf"/>
</dbReference>
<keyword evidence="1" id="KW-0805">Transcription regulation</keyword>
<evidence type="ECO:0000259" key="5">
    <source>
        <dbReference type="PROSITE" id="PS50977"/>
    </source>
</evidence>
<organism evidence="6 7">
    <name type="scientific">Fibrella aquatilis</name>
    <dbReference type="NCBI Taxonomy" id="2817059"/>
    <lineage>
        <taxon>Bacteria</taxon>
        <taxon>Pseudomonadati</taxon>
        <taxon>Bacteroidota</taxon>
        <taxon>Cytophagia</taxon>
        <taxon>Cytophagales</taxon>
        <taxon>Spirosomataceae</taxon>
        <taxon>Fibrella</taxon>
    </lineage>
</organism>
<keyword evidence="3" id="KW-0804">Transcription</keyword>
<dbReference type="InterPro" id="IPR025996">
    <property type="entry name" value="MT1864/Rv1816-like_C"/>
</dbReference>
<evidence type="ECO:0000256" key="4">
    <source>
        <dbReference type="PROSITE-ProRule" id="PRU00335"/>
    </source>
</evidence>
<dbReference type="InterPro" id="IPR001647">
    <property type="entry name" value="HTH_TetR"/>
</dbReference>
<comment type="caution">
    <text evidence="6">The sequence shown here is derived from an EMBL/GenBank/DDBJ whole genome shotgun (WGS) entry which is preliminary data.</text>
</comment>
<dbReference type="GO" id="GO:0000976">
    <property type="term" value="F:transcription cis-regulatory region binding"/>
    <property type="evidence" value="ECO:0007669"/>
    <property type="project" value="TreeGrafter"/>
</dbReference>
<dbReference type="AlphaFoldDB" id="A0A939G9K8"/>
<dbReference type="SUPFAM" id="SSF48498">
    <property type="entry name" value="Tetracyclin repressor-like, C-terminal domain"/>
    <property type="match status" value="1"/>
</dbReference>
<dbReference type="Pfam" id="PF13305">
    <property type="entry name" value="TetR_C_33"/>
    <property type="match status" value="1"/>
</dbReference>
<feature type="DNA-binding region" description="H-T-H motif" evidence="4">
    <location>
        <begin position="35"/>
        <end position="54"/>
    </location>
</feature>
<dbReference type="PROSITE" id="PS50977">
    <property type="entry name" value="HTH_TETR_2"/>
    <property type="match status" value="1"/>
</dbReference>
<dbReference type="Proteomes" id="UP000664795">
    <property type="component" value="Unassembled WGS sequence"/>
</dbReference>
<evidence type="ECO:0000256" key="2">
    <source>
        <dbReference type="ARBA" id="ARBA00023125"/>
    </source>
</evidence>
<protein>
    <submittedName>
        <fullName evidence="6">TetR/AcrR family transcriptional regulator</fullName>
    </submittedName>
</protein>
<dbReference type="Pfam" id="PF00440">
    <property type="entry name" value="TetR_N"/>
    <property type="match status" value="1"/>
</dbReference>
<dbReference type="PANTHER" id="PTHR30055:SF212">
    <property type="entry name" value="TETR-FAMILY FAMILY TRANSCRIPTIONAL REGULATOR"/>
    <property type="match status" value="1"/>
</dbReference>
<evidence type="ECO:0000313" key="7">
    <source>
        <dbReference type="Proteomes" id="UP000664795"/>
    </source>
</evidence>
<sequence>MGIVERKEREKEDMRRRIVDAARHLYVLNGFEKLSIRAIAEEIEYSAATIYLYFKDKNEVMYAIHQQAFGKMMQEFQPIVSLNDPFEKLIAMGRKYTQFAVENPELFDVMFIITAPMETLECREEIWSEGRIAFTMLVQVVRECIDAGIFQPQDPEVAAMMIWSTIHGYTALFIRKRMNMFSDQHRADLMHQAFDLFCNTLKKGL</sequence>
<gene>
    <name evidence="6" type="ORF">J2I48_25230</name>
</gene>
<dbReference type="InterPro" id="IPR050109">
    <property type="entry name" value="HTH-type_TetR-like_transc_reg"/>
</dbReference>
<feature type="domain" description="HTH tetR-type" evidence="5">
    <location>
        <begin position="12"/>
        <end position="72"/>
    </location>
</feature>
<keyword evidence="2 4" id="KW-0238">DNA-binding</keyword>